<dbReference type="EC" id="3.4.22.61" evidence="14"/>
<feature type="compositionally biased region" description="Basic and acidic residues" evidence="17">
    <location>
        <begin position="914"/>
        <end position="927"/>
    </location>
</feature>
<evidence type="ECO:0000256" key="5">
    <source>
        <dbReference type="ARBA" id="ARBA00022553"/>
    </source>
</evidence>
<dbReference type="InterPro" id="IPR001875">
    <property type="entry name" value="DED_dom"/>
</dbReference>
<name>A0A7J5ZBR3_DISMA</name>
<evidence type="ECO:0000256" key="15">
    <source>
        <dbReference type="ARBA" id="ARBA00068172"/>
    </source>
</evidence>
<dbReference type="Gene3D" id="1.10.533.10">
    <property type="entry name" value="Death Domain, Fas"/>
    <property type="match status" value="3"/>
</dbReference>
<dbReference type="OrthoDB" id="6114029at2759"/>
<keyword evidence="10" id="KW-0788">Thiol protease</keyword>
<dbReference type="SUPFAM" id="SSF52129">
    <property type="entry name" value="Caspase-like"/>
    <property type="match status" value="2"/>
</dbReference>
<dbReference type="InterPro" id="IPR048777">
    <property type="entry name" value="CATIP_N"/>
</dbReference>
<feature type="domain" description="Caspase family p20" evidence="20">
    <location>
        <begin position="143"/>
        <end position="208"/>
    </location>
</feature>
<evidence type="ECO:0000256" key="4">
    <source>
        <dbReference type="ARBA" id="ARBA00022490"/>
    </source>
</evidence>
<dbReference type="EMBL" id="JAAKFY010000004">
    <property type="protein sequence ID" value="KAF3858561.1"/>
    <property type="molecule type" value="Genomic_DNA"/>
</dbReference>
<keyword evidence="23" id="KW-1185">Reference proteome</keyword>
<dbReference type="GO" id="GO:0005886">
    <property type="term" value="C:plasma membrane"/>
    <property type="evidence" value="ECO:0007669"/>
    <property type="project" value="UniProtKB-ARBA"/>
</dbReference>
<dbReference type="Pfam" id="PF01335">
    <property type="entry name" value="DED"/>
    <property type="match status" value="1"/>
</dbReference>
<organism evidence="22 23">
    <name type="scientific">Dissostichus mawsoni</name>
    <name type="common">Antarctic cod</name>
    <dbReference type="NCBI Taxonomy" id="36200"/>
    <lineage>
        <taxon>Eukaryota</taxon>
        <taxon>Metazoa</taxon>
        <taxon>Chordata</taxon>
        <taxon>Craniata</taxon>
        <taxon>Vertebrata</taxon>
        <taxon>Euteleostomi</taxon>
        <taxon>Actinopterygii</taxon>
        <taxon>Neopterygii</taxon>
        <taxon>Teleostei</taxon>
        <taxon>Neoteleostei</taxon>
        <taxon>Acanthomorphata</taxon>
        <taxon>Eupercaria</taxon>
        <taxon>Perciformes</taxon>
        <taxon>Notothenioidei</taxon>
        <taxon>Nototheniidae</taxon>
        <taxon>Dissostichus</taxon>
    </lineage>
</organism>
<feature type="domain" description="Caspase family p10" evidence="19">
    <location>
        <begin position="937"/>
        <end position="1021"/>
    </location>
</feature>
<dbReference type="Proteomes" id="UP000518266">
    <property type="component" value="Unassembled WGS sequence"/>
</dbReference>
<comment type="catalytic activity">
    <reaction evidence="13">
        <text>Strict requirement for Asp at position P1 and has a preferred cleavage sequence of (Leu/Asp/Val)-Glu-Thr-Asp-|-(Gly/Ser/Ala).</text>
        <dbReference type="EC" id="3.4.22.61"/>
    </reaction>
</comment>
<evidence type="ECO:0000256" key="7">
    <source>
        <dbReference type="ARBA" id="ARBA00022703"/>
    </source>
</evidence>
<dbReference type="Pfam" id="PF21772">
    <property type="entry name" value="CATIP_N"/>
    <property type="match status" value="1"/>
</dbReference>
<feature type="domain" description="Caspase family p20" evidence="20">
    <location>
        <begin position="780"/>
        <end position="902"/>
    </location>
</feature>
<dbReference type="AlphaFoldDB" id="A0A7J5ZBR3"/>
<evidence type="ECO:0000256" key="17">
    <source>
        <dbReference type="SAM" id="MobiDB-lite"/>
    </source>
</evidence>
<accession>A0A7J5ZBR3</accession>
<dbReference type="PROSITE" id="PS50208">
    <property type="entry name" value="CASPASE_P20"/>
    <property type="match status" value="2"/>
</dbReference>
<dbReference type="InterPro" id="IPR015917">
    <property type="entry name" value="Pept_C14A"/>
</dbReference>
<dbReference type="CDD" id="cd00032">
    <property type="entry name" value="CASc"/>
    <property type="match status" value="1"/>
</dbReference>
<dbReference type="InterPro" id="IPR001315">
    <property type="entry name" value="CARD"/>
</dbReference>
<dbReference type="InterPro" id="IPR011029">
    <property type="entry name" value="DEATH-like_dom_sf"/>
</dbReference>
<dbReference type="GO" id="GO:0005634">
    <property type="term" value="C:nucleus"/>
    <property type="evidence" value="ECO:0007669"/>
    <property type="project" value="UniProtKB-SubCell"/>
</dbReference>
<comment type="caution">
    <text evidence="22">The sequence shown here is derived from an EMBL/GenBank/DDBJ whole genome shotgun (WGS) entry which is preliminary data.</text>
</comment>
<keyword evidence="8" id="KW-0677">Repeat</keyword>
<dbReference type="InterPro" id="IPR047501">
    <property type="entry name" value="DD_CATIP"/>
</dbReference>
<dbReference type="InterPro" id="IPR011600">
    <property type="entry name" value="Pept_C14_caspase"/>
</dbReference>
<protein>
    <recommendedName>
        <fullName evidence="15">Caspase-8</fullName>
        <ecNumber evidence="14">3.4.22.61</ecNumber>
    </recommendedName>
</protein>
<proteinExistence type="inferred from homology"/>
<evidence type="ECO:0000256" key="12">
    <source>
        <dbReference type="ARBA" id="ARBA00023242"/>
    </source>
</evidence>
<dbReference type="PROSITE" id="PS01122">
    <property type="entry name" value="CASPASE_CYS"/>
    <property type="match status" value="2"/>
</dbReference>
<dbReference type="InterPro" id="IPR001309">
    <property type="entry name" value="Pept_C14_p20"/>
</dbReference>
<evidence type="ECO:0000313" key="23">
    <source>
        <dbReference type="Proteomes" id="UP000518266"/>
    </source>
</evidence>
<dbReference type="CDD" id="cd01671">
    <property type="entry name" value="CARD"/>
    <property type="match status" value="1"/>
</dbReference>
<dbReference type="InterPro" id="IPR033139">
    <property type="entry name" value="Caspase_cys_AS"/>
</dbReference>
<evidence type="ECO:0000259" key="18">
    <source>
        <dbReference type="PROSITE" id="PS50168"/>
    </source>
</evidence>
<evidence type="ECO:0000256" key="1">
    <source>
        <dbReference type="ARBA" id="ARBA00004123"/>
    </source>
</evidence>
<evidence type="ECO:0000256" key="2">
    <source>
        <dbReference type="ARBA" id="ARBA00004496"/>
    </source>
</evidence>
<keyword evidence="5" id="KW-0597">Phosphoprotein</keyword>
<dbReference type="GO" id="GO:0004197">
    <property type="term" value="F:cysteine-type endopeptidase activity"/>
    <property type="evidence" value="ECO:0007669"/>
    <property type="project" value="InterPro"/>
</dbReference>
<keyword evidence="12" id="KW-0539">Nucleus</keyword>
<reference evidence="22 23" key="1">
    <citation type="submission" date="2020-03" db="EMBL/GenBank/DDBJ databases">
        <title>Dissostichus mawsoni Genome sequencing and assembly.</title>
        <authorList>
            <person name="Park H."/>
        </authorList>
    </citation>
    <scope>NUCLEOTIDE SEQUENCE [LARGE SCALE GENOMIC DNA]</scope>
    <source>
        <strain evidence="22">DM0001</strain>
        <tissue evidence="22">Muscle</tissue>
    </source>
</reference>
<keyword evidence="7" id="KW-0053">Apoptosis</keyword>
<comment type="subcellular location">
    <subcellularLocation>
        <location evidence="2">Cytoplasm</location>
    </subcellularLocation>
    <subcellularLocation>
        <location evidence="1">Nucleus</location>
    </subcellularLocation>
</comment>
<keyword evidence="9" id="KW-0378">Hydrolase</keyword>
<evidence type="ECO:0000259" key="20">
    <source>
        <dbReference type="PROSITE" id="PS50208"/>
    </source>
</evidence>
<evidence type="ECO:0000256" key="11">
    <source>
        <dbReference type="ARBA" id="ARBA00023145"/>
    </source>
</evidence>
<dbReference type="InterPro" id="IPR002138">
    <property type="entry name" value="Pept_C14_p10"/>
</dbReference>
<dbReference type="PROSITE" id="PS50168">
    <property type="entry name" value="DED"/>
    <property type="match status" value="1"/>
</dbReference>
<feature type="domain" description="DED" evidence="18">
    <location>
        <begin position="613"/>
        <end position="667"/>
    </location>
</feature>
<dbReference type="PANTHER" id="PTHR48169">
    <property type="entry name" value="DED DOMAIN-CONTAINING PROTEIN"/>
    <property type="match status" value="1"/>
</dbReference>
<dbReference type="GO" id="GO:0043065">
    <property type="term" value="P:positive regulation of apoptotic process"/>
    <property type="evidence" value="ECO:0007669"/>
    <property type="project" value="UniProtKB-ARBA"/>
</dbReference>
<evidence type="ECO:0000259" key="19">
    <source>
        <dbReference type="PROSITE" id="PS50207"/>
    </source>
</evidence>
<evidence type="ECO:0000256" key="9">
    <source>
        <dbReference type="ARBA" id="ARBA00022801"/>
    </source>
</evidence>
<gene>
    <name evidence="22" type="ORF">F7725_011762</name>
</gene>
<keyword evidence="6" id="KW-0645">Protease</keyword>
<dbReference type="InterPro" id="IPR029030">
    <property type="entry name" value="Caspase-like_dom_sf"/>
</dbReference>
<dbReference type="GO" id="GO:0051604">
    <property type="term" value="P:protein maturation"/>
    <property type="evidence" value="ECO:0007669"/>
    <property type="project" value="UniProtKB-ARBA"/>
</dbReference>
<feature type="domain" description="CARD" evidence="21">
    <location>
        <begin position="1"/>
        <end position="78"/>
    </location>
</feature>
<dbReference type="Gene3D" id="3.40.50.1460">
    <property type="match status" value="2"/>
</dbReference>
<evidence type="ECO:0000256" key="14">
    <source>
        <dbReference type="ARBA" id="ARBA00066479"/>
    </source>
</evidence>
<dbReference type="PANTHER" id="PTHR48169:SF7">
    <property type="entry name" value="CASPASE 10"/>
    <property type="match status" value="1"/>
</dbReference>
<dbReference type="Pfam" id="PF00656">
    <property type="entry name" value="Peptidase_C14"/>
    <property type="match status" value="2"/>
</dbReference>
<dbReference type="PRINTS" id="PR00376">
    <property type="entry name" value="IL1BCENZYME"/>
</dbReference>
<dbReference type="GO" id="GO:0005737">
    <property type="term" value="C:cytoplasm"/>
    <property type="evidence" value="ECO:0007669"/>
    <property type="project" value="UniProtKB-SubCell"/>
</dbReference>
<dbReference type="GO" id="GO:0006915">
    <property type="term" value="P:apoptotic process"/>
    <property type="evidence" value="ECO:0007669"/>
    <property type="project" value="UniProtKB-KW"/>
</dbReference>
<keyword evidence="4" id="KW-0963">Cytoplasm</keyword>
<keyword evidence="11" id="KW-0865">Zymogen</keyword>
<evidence type="ECO:0000313" key="22">
    <source>
        <dbReference type="EMBL" id="KAF3858561.1"/>
    </source>
</evidence>
<dbReference type="GO" id="GO:0032991">
    <property type="term" value="C:protein-containing complex"/>
    <property type="evidence" value="ECO:0007669"/>
    <property type="project" value="UniProtKB-ARBA"/>
</dbReference>
<dbReference type="SMART" id="SM00115">
    <property type="entry name" value="CASc"/>
    <property type="match status" value="2"/>
</dbReference>
<evidence type="ECO:0000256" key="13">
    <source>
        <dbReference type="ARBA" id="ARBA00051626"/>
    </source>
</evidence>
<comment type="similarity">
    <text evidence="3 16">Belongs to the peptidase C14A family.</text>
</comment>
<dbReference type="PROSITE" id="PS50209">
    <property type="entry name" value="CARD"/>
    <property type="match status" value="1"/>
</dbReference>
<evidence type="ECO:0000256" key="8">
    <source>
        <dbReference type="ARBA" id="ARBA00022737"/>
    </source>
</evidence>
<dbReference type="GO" id="GO:0006508">
    <property type="term" value="P:proteolysis"/>
    <property type="evidence" value="ECO:0007669"/>
    <property type="project" value="UniProtKB-KW"/>
</dbReference>
<dbReference type="SUPFAM" id="SSF47391">
    <property type="entry name" value="Dimerization-anchoring domain of cAMP-dependent PK regulatory subunit"/>
    <property type="match status" value="1"/>
</dbReference>
<dbReference type="CDD" id="cd22973">
    <property type="entry name" value="DD_CATIP"/>
    <property type="match status" value="1"/>
</dbReference>
<evidence type="ECO:0000256" key="10">
    <source>
        <dbReference type="ARBA" id="ARBA00022807"/>
    </source>
</evidence>
<evidence type="ECO:0000256" key="3">
    <source>
        <dbReference type="ARBA" id="ARBA00010134"/>
    </source>
</evidence>
<dbReference type="SUPFAM" id="SSF47986">
    <property type="entry name" value="DEATH domain"/>
    <property type="match status" value="2"/>
</dbReference>
<sequence>MAANDILRRNKTSILETLCADYRLILNKADQKKLITRREYKNLKSINKLDEEGHVVELVDKIMNKGEETCLAFLNLLQTDEDIQETYPELKNILKKENCLLPYPVQACSVDNTDNQPQRRKECNFSQLQEFNVKEWTCSGFTDLQEAPRHGDAFICCVLSHGNKGVVLGIDGQPLPIKQITSTFMATPQSPLTAKPKVFLIQACQGRQIHPGVCRLMTHSTSIPQEADFLVHSATVEDYYAIRSKREGSWFIQSVCNQLKVGCLRNEELEVILRRVNNEVAGKEGGAMPGAVKQMPEIRHTLRKANITPVMTDFMTKLTDNFTDRFQGFSIPIEVLQFARDPFTIKPDADFCVKVKEVISCIDESLFQMELMEAPLEDEPLAGVLARIEGDKLAASDSALTFLSSIELLKCVFPDSLVTVSESGRDLGKFSVTVEFARRDHQPCVLLHAQSQGAINDSPCGTTVTAYLTTDLEVLEEDFHEYIKLEDHSLDRRCHMVLHDGQMVIDKVTTVGGETTKESICYPMSALKGLVTEGSNFLLMRLIALRKREELKADHASYLRQHPEIRALISDFLQFLLLRKPDDIFQFARDYFIPFASRPEQQACSWWIRMDRLTLSHIDEQLESSEIADAKRLFVRLEEQGLLEDYSFLCQLLQTIRRADLLNRLETDSRRPEETDANPVLSEYRVALYKIYADMTEENLEKLKFLLTLDVFAEMEKTGSLSNINLGDLHEILQRIDQQLAAIIQHYVEDGEVSVCTDAEPNTSSSLPNQTDYYALTHVPRGLCVVINNEDFTEMSKRNGTQADAGALRTVFTALGFTVLVRDNLTAGDMKMELQKLCRRSFLDEDALVICVLSHGEKECVFGTDGKPVFLRELSQPFSSRAAPTLAGKPKLLFIQACQGSNYQRGSMPYPPKPKQEEEERESRLEEDAGPLHGETVPWDADFLLGMATVPECKSFRNTTTGSIYIQELCKQLKKSASSSTDNADILTVLTRVNREVSKGEYLTYKQMPEPKYTLTKKLVLKCV</sequence>
<dbReference type="PROSITE" id="PS50207">
    <property type="entry name" value="CASPASE_P10"/>
    <property type="match status" value="2"/>
</dbReference>
<dbReference type="FunFam" id="3.40.50.1460:FF:000008">
    <property type="entry name" value="caspase-8 isoform X1"/>
    <property type="match status" value="1"/>
</dbReference>
<feature type="region of interest" description="Disordered" evidence="17">
    <location>
        <begin position="904"/>
        <end position="931"/>
    </location>
</feature>
<evidence type="ECO:0000256" key="16">
    <source>
        <dbReference type="RuleBase" id="RU003971"/>
    </source>
</evidence>
<evidence type="ECO:0000256" key="6">
    <source>
        <dbReference type="ARBA" id="ARBA00022670"/>
    </source>
</evidence>
<feature type="domain" description="Caspase family p10" evidence="19">
    <location>
        <begin position="219"/>
        <end position="304"/>
    </location>
</feature>
<evidence type="ECO:0000259" key="21">
    <source>
        <dbReference type="PROSITE" id="PS50209"/>
    </source>
</evidence>